<keyword evidence="1" id="KW-1133">Transmembrane helix</keyword>
<evidence type="ECO:0000313" key="2">
    <source>
        <dbReference type="EMBL" id="GMR47291.1"/>
    </source>
</evidence>
<dbReference type="SUPFAM" id="SSF52833">
    <property type="entry name" value="Thioredoxin-like"/>
    <property type="match status" value="1"/>
</dbReference>
<dbReference type="Proteomes" id="UP001328107">
    <property type="component" value="Unassembled WGS sequence"/>
</dbReference>
<dbReference type="EMBL" id="BTRK01000004">
    <property type="protein sequence ID" value="GMR47292.1"/>
    <property type="molecule type" value="Genomic_DNA"/>
</dbReference>
<dbReference type="CDD" id="cd02981">
    <property type="entry name" value="PDI_b_family"/>
    <property type="match status" value="1"/>
</dbReference>
<keyword evidence="4" id="KW-1185">Reference proteome</keyword>
<keyword evidence="1" id="KW-0812">Transmembrane</keyword>
<reference evidence="4" key="1">
    <citation type="submission" date="2022-10" db="EMBL/GenBank/DDBJ databases">
        <title>Genome assembly of Pristionchus species.</title>
        <authorList>
            <person name="Yoshida K."/>
            <person name="Sommer R.J."/>
        </authorList>
    </citation>
    <scope>NUCLEOTIDE SEQUENCE [LARGE SCALE GENOMIC DNA]</scope>
    <source>
        <strain evidence="4">RS5460</strain>
    </source>
</reference>
<dbReference type="Gene3D" id="3.40.30.10">
    <property type="entry name" value="Glutaredoxin"/>
    <property type="match status" value="1"/>
</dbReference>
<feature type="transmembrane region" description="Helical" evidence="1">
    <location>
        <begin position="29"/>
        <end position="52"/>
    </location>
</feature>
<reference evidence="2" key="2">
    <citation type="submission" date="2023-06" db="EMBL/GenBank/DDBJ databases">
        <title>Genome assembly of Pristionchus species.</title>
        <authorList>
            <person name="Yoshida K."/>
            <person name="Sommer R.J."/>
        </authorList>
    </citation>
    <scope>NUCLEOTIDE SEQUENCE</scope>
    <source>
        <strain evidence="2 4">RS5460</strain>
    </source>
</reference>
<dbReference type="AlphaFoldDB" id="A0AAN5CMR8"/>
<protein>
    <recommendedName>
        <fullName evidence="5">Thioredoxin</fullName>
    </recommendedName>
</protein>
<dbReference type="EMBL" id="BTRK01000004">
    <property type="protein sequence ID" value="GMR47291.1"/>
    <property type="molecule type" value="Genomic_DNA"/>
</dbReference>
<sequence>MPRLLSEKALVQLKTFHSPRTPIFKRMKLRVACPTILCLLFVSFLIFLNILVAASTSQEDVEDVVDIFANGAETHVVGYFKDAYSDEAKAYREAVRGGIDNLVSHFTSDEEDREKYGLPLADMSIVLEFEGSREIFSGEYEAKEIRRWIEVRKKHRK</sequence>
<evidence type="ECO:0000256" key="1">
    <source>
        <dbReference type="SAM" id="Phobius"/>
    </source>
</evidence>
<keyword evidence="1" id="KW-0472">Membrane</keyword>
<organism evidence="2 4">
    <name type="scientific">Pristionchus mayeri</name>
    <dbReference type="NCBI Taxonomy" id="1317129"/>
    <lineage>
        <taxon>Eukaryota</taxon>
        <taxon>Metazoa</taxon>
        <taxon>Ecdysozoa</taxon>
        <taxon>Nematoda</taxon>
        <taxon>Chromadorea</taxon>
        <taxon>Rhabditida</taxon>
        <taxon>Rhabditina</taxon>
        <taxon>Diplogasteromorpha</taxon>
        <taxon>Diplogasteroidea</taxon>
        <taxon>Neodiplogasteridae</taxon>
        <taxon>Pristionchus</taxon>
    </lineage>
</organism>
<gene>
    <name evidence="2" type="ORF">PMAYCL1PPCAC_17486</name>
    <name evidence="3" type="ORF">PMAYCL1PPCAC_17487</name>
</gene>
<evidence type="ECO:0000313" key="3">
    <source>
        <dbReference type="EMBL" id="GMR47292.1"/>
    </source>
</evidence>
<dbReference type="InterPro" id="IPR036249">
    <property type="entry name" value="Thioredoxin-like_sf"/>
</dbReference>
<name>A0AAN5CMR8_9BILA</name>
<proteinExistence type="predicted"/>
<accession>A0AAN5CMR8</accession>
<evidence type="ECO:0000313" key="4">
    <source>
        <dbReference type="Proteomes" id="UP001328107"/>
    </source>
</evidence>
<comment type="caution">
    <text evidence="2">The sequence shown here is derived from an EMBL/GenBank/DDBJ whole genome shotgun (WGS) entry which is preliminary data.</text>
</comment>
<evidence type="ECO:0008006" key="5">
    <source>
        <dbReference type="Google" id="ProtNLM"/>
    </source>
</evidence>